<name>A0ACC5U695_9FLAO</name>
<protein>
    <submittedName>
        <fullName evidence="1">Uncharacterized protein</fullName>
    </submittedName>
</protein>
<keyword evidence="2" id="KW-1185">Reference proteome</keyword>
<organism evidence="1 2">
    <name type="scientific">Pseudotamlana agarivorans</name>
    <dbReference type="NCBI Taxonomy" id="481183"/>
    <lineage>
        <taxon>Bacteria</taxon>
        <taxon>Pseudomonadati</taxon>
        <taxon>Bacteroidota</taxon>
        <taxon>Flavobacteriia</taxon>
        <taxon>Flavobacteriales</taxon>
        <taxon>Flavobacteriaceae</taxon>
        <taxon>Pseudotamlana</taxon>
    </lineage>
</organism>
<proteinExistence type="predicted"/>
<comment type="caution">
    <text evidence="1">The sequence shown here is derived from an EMBL/GenBank/DDBJ whole genome shotgun (WGS) entry which is preliminary data.</text>
</comment>
<dbReference type="Proteomes" id="UP001647509">
    <property type="component" value="Unassembled WGS sequence"/>
</dbReference>
<reference evidence="1" key="1">
    <citation type="submission" date="2021-05" db="EMBL/GenBank/DDBJ databases">
        <title>Draft genomes of bacteria isolated from model marine particles.</title>
        <authorList>
            <person name="Datta M.S."/>
            <person name="Schwartzman J.A."/>
            <person name="Enke T.N."/>
            <person name="Saavedra J."/>
            <person name="Cermak N."/>
            <person name="Cordero O.X."/>
        </authorList>
    </citation>
    <scope>NUCLEOTIDE SEQUENCE</scope>
    <source>
        <strain evidence="1">I2M19</strain>
    </source>
</reference>
<sequence length="138" mass="14925">MKNRTKSVFSFLKVFSIILVFTLSTNLNAATLKASTAISSDLNVSSLSFILSPFSLTTMATIGDYPNRVKDRTGYNNDRPSRSKDHGTRRGCCNGTCGGGDEGDEPEEIPLDGGLSFLVLGAAAFGIRKLRKEKNDKI</sequence>
<evidence type="ECO:0000313" key="2">
    <source>
        <dbReference type="Proteomes" id="UP001647509"/>
    </source>
</evidence>
<gene>
    <name evidence="1" type="ORF">KO493_03850</name>
</gene>
<dbReference type="EMBL" id="JAHKPD010000008">
    <property type="protein sequence ID" value="MBU2949827.1"/>
    <property type="molecule type" value="Genomic_DNA"/>
</dbReference>
<evidence type="ECO:0000313" key="1">
    <source>
        <dbReference type="EMBL" id="MBU2949827.1"/>
    </source>
</evidence>
<accession>A0ACC5U695</accession>